<gene>
    <name evidence="4" type="ORF">IE077_004147</name>
</gene>
<feature type="repeat" description="WD" evidence="1">
    <location>
        <begin position="397"/>
        <end position="428"/>
    </location>
</feature>
<evidence type="ECO:0000259" key="3">
    <source>
        <dbReference type="Pfam" id="PF25171"/>
    </source>
</evidence>
<dbReference type="PANTHER" id="PTHR22840">
    <property type="entry name" value="WD REPEAT-CONTAINING PROTEIN 36"/>
    <property type="match status" value="1"/>
</dbReference>
<evidence type="ECO:0000313" key="4">
    <source>
        <dbReference type="EMBL" id="KAF8819675.1"/>
    </source>
</evidence>
<proteinExistence type="predicted"/>
<evidence type="ECO:0000259" key="2">
    <source>
        <dbReference type="Pfam" id="PF04192"/>
    </source>
</evidence>
<protein>
    <submittedName>
        <fullName evidence="4">WD domain, G-beta repeat-containing protein</fullName>
    </submittedName>
</protein>
<dbReference type="Pfam" id="PF04192">
    <property type="entry name" value="Utp21"/>
    <property type="match status" value="1"/>
</dbReference>
<name>A0ABQ7J6S4_9APIC</name>
<dbReference type="PANTHER" id="PTHR22840:SF12">
    <property type="entry name" value="WD REPEAT-CONTAINING PROTEIN 36"/>
    <property type="match status" value="1"/>
</dbReference>
<feature type="domain" description="WDR36/Utp21 N-terminal" evidence="3">
    <location>
        <begin position="117"/>
        <end position="431"/>
    </location>
</feature>
<comment type="caution">
    <text evidence="4">The sequence shown here is derived from an EMBL/GenBank/DDBJ whole genome shotgun (WGS) entry which is preliminary data.</text>
</comment>
<dbReference type="Pfam" id="PF25168">
    <property type="entry name" value="Beta-prop_WDR36-Utp21_2nd"/>
    <property type="match status" value="1"/>
</dbReference>
<dbReference type="InterPro" id="IPR001680">
    <property type="entry name" value="WD40_rpt"/>
</dbReference>
<accession>A0ABQ7J6S4</accession>
<reference evidence="4 5" key="1">
    <citation type="journal article" date="2020" name="bioRxiv">
        <title>Metabolic contributions of an alphaproteobacterial endosymbiont in the apicomplexan Cardiosporidium cionae.</title>
        <authorList>
            <person name="Hunter E.S."/>
            <person name="Paight C.J."/>
            <person name="Lane C.E."/>
        </authorList>
    </citation>
    <scope>NUCLEOTIDE SEQUENCE [LARGE SCALE GENOMIC DNA]</scope>
    <source>
        <strain evidence="4">ESH_2018</strain>
    </source>
</reference>
<evidence type="ECO:0000256" key="1">
    <source>
        <dbReference type="PROSITE-ProRule" id="PRU00221"/>
    </source>
</evidence>
<feature type="domain" description="WDR36/Utp21 C-terminal" evidence="2">
    <location>
        <begin position="826"/>
        <end position="1040"/>
    </location>
</feature>
<dbReference type="InterPro" id="IPR015943">
    <property type="entry name" value="WD40/YVTN_repeat-like_dom_sf"/>
</dbReference>
<dbReference type="Proteomes" id="UP000823046">
    <property type="component" value="Unassembled WGS sequence"/>
</dbReference>
<dbReference type="PROSITE" id="PS51257">
    <property type="entry name" value="PROKAR_LIPOPROTEIN"/>
    <property type="match status" value="1"/>
</dbReference>
<dbReference type="InterPro" id="IPR007319">
    <property type="entry name" value="WDR36/Utp21_C"/>
</dbReference>
<keyword evidence="5" id="KW-1185">Reference proteome</keyword>
<dbReference type="InterPro" id="IPR036322">
    <property type="entry name" value="WD40_repeat_dom_sf"/>
</dbReference>
<dbReference type="PROSITE" id="PS50082">
    <property type="entry name" value="WD_REPEATS_2"/>
    <property type="match status" value="1"/>
</dbReference>
<dbReference type="Gene3D" id="2.130.10.10">
    <property type="entry name" value="YVTN repeat-like/Quinoprotein amine dehydrogenase"/>
    <property type="match status" value="2"/>
</dbReference>
<dbReference type="PROSITE" id="PS50294">
    <property type="entry name" value="WD_REPEATS_REGION"/>
    <property type="match status" value="1"/>
</dbReference>
<dbReference type="InterPro" id="IPR059157">
    <property type="entry name" value="WDR36-Utp21_N"/>
</dbReference>
<dbReference type="SUPFAM" id="SSF50978">
    <property type="entry name" value="WD40 repeat-like"/>
    <property type="match status" value="2"/>
</dbReference>
<sequence length="1044" mass="116628">MKKKRLADSYPSFREVTASPLPSSTSGCLSVLSSLSVSDTLQSSVLEEFQLSSNLYKKKQKCIDSTKSSQFVCRLIQNSEHSTRLGSLLLEPVRTIGLITDGNAFFLSTGGDIPHLLTSAGNEYLMYDTKSLRVAFRSTFLPLQSLAKFPVIGAIGMNAITQDVYVASGNQILLCHRLRLMGRLCCHRNPINGILILGDYLFSYSENELLMWNFEGRNRNKNESVIAKTSNRTKVPKGISSRAFPIPPTHRITTIVHPDTYINKILLGFSDGALEIWNFRTARHVYTLSCHHMTGSDSSGSENPNVNSSSITCIAKSSHPDILAAGQVCGRIIVFNARQDHLLLEFFQNGNLDAITALSFSYEKIMQEQCSLLVSGSSSGSFVVWNLDKGIMLTSCIAAHKGSISFLSFLPGQPVMLSAGTDNTIIMWIFDPCSGSFRILKERRGHAGSITQMAFYDEANGGLLTSSNINNCGYLGITSTTHLHQNYFFSSRDIRRQNIMSSRKCVPPIKSIAFAYSRHMDWPNVISCHKGVHEVYMWNALSKEIDPFCLSVSNERHLVATAVAASHCGNFVVVGYENGALHRFSMQSSVHHGSFLRNSKCSGKAHFPSVCGLSIFGSRFVLSVSSHSEDTNLLQWNLITRKLEHVICIPQQGYGISALEAHADFAAVAFQNGVVNICDISIRRVVRDFDCRSPTCSMCFSANGRWLVVATVKCELFIFDLYSSMLIDWLLFPSPVLSCSFDRNGMLLYTAFHHSKGVLAWSWISEFDESLSLPLLKTPSFPSSFDAAFNIINLQLSSYCFKESSEIHPYYSSFTSSSKPLFAGAFTLSGMPLGKMQSILHLELIKQKSQPLKNSKISAVAPFFLPNRFEFSLFPDEIKKQAKSTKYSFSDTLENSELKIISPEEEKLDEKVELQKLLVTPTMQGTAVKYNDILMYLANLSPSGVFLAMNALGEMAGGNNEELLEMLRCFVYHVEKRHWLDFLHPCLQIFLQLHGETLICKFSQSIQNDELIRLQLAIYSDWNQLDLQMHQMTGFLKFLTRLQI</sequence>
<keyword evidence="1" id="KW-0853">WD repeat</keyword>
<dbReference type="EMBL" id="JADAQX010000645">
    <property type="protein sequence ID" value="KAF8819675.1"/>
    <property type="molecule type" value="Genomic_DNA"/>
</dbReference>
<evidence type="ECO:0000313" key="5">
    <source>
        <dbReference type="Proteomes" id="UP000823046"/>
    </source>
</evidence>
<dbReference type="Pfam" id="PF25171">
    <property type="entry name" value="Beta-prop_WDR36-Utp21_1st"/>
    <property type="match status" value="1"/>
</dbReference>
<organism evidence="4 5">
    <name type="scientific">Cardiosporidium cionae</name>
    <dbReference type="NCBI Taxonomy" id="476202"/>
    <lineage>
        <taxon>Eukaryota</taxon>
        <taxon>Sar</taxon>
        <taxon>Alveolata</taxon>
        <taxon>Apicomplexa</taxon>
        <taxon>Aconoidasida</taxon>
        <taxon>Nephromycida</taxon>
        <taxon>Cardiosporidium</taxon>
    </lineage>
</organism>
<dbReference type="SMART" id="SM00320">
    <property type="entry name" value="WD40"/>
    <property type="match status" value="7"/>
</dbReference>